<proteinExistence type="predicted"/>
<dbReference type="SUPFAM" id="SSF48076">
    <property type="entry name" value="LigA subunit of an aromatic-ring-opening dioxygenase LigAB"/>
    <property type="match status" value="1"/>
</dbReference>
<reference evidence="1" key="2">
    <citation type="submission" date="2020-09" db="EMBL/GenBank/DDBJ databases">
        <authorList>
            <person name="Sun Q."/>
            <person name="Ohkuma M."/>
        </authorList>
    </citation>
    <scope>NUCLEOTIDE SEQUENCE</scope>
    <source>
        <strain evidence="1">JCM 3346</strain>
    </source>
</reference>
<accession>A0A918FBT8</accession>
<dbReference type="EMBL" id="BMRJ01000001">
    <property type="protein sequence ID" value="GGR19838.1"/>
    <property type="molecule type" value="Genomic_DNA"/>
</dbReference>
<evidence type="ECO:0000313" key="1">
    <source>
        <dbReference type="EMBL" id="GGR19838.1"/>
    </source>
</evidence>
<dbReference type="RefSeq" id="WP_189084288.1">
    <property type="nucleotide sequence ID" value="NZ_BMRJ01000001.1"/>
</dbReference>
<name>A0A918FBT8_AGRME</name>
<keyword evidence="2" id="KW-1185">Reference proteome</keyword>
<dbReference type="Gene3D" id="1.10.700.10">
    <property type="entry name" value="Dioxygenase LigAB, LigA subunit"/>
    <property type="match status" value="1"/>
</dbReference>
<sequence length="115" mass="12612">MSKYMVDKFIRAVELSDAAVAAYVADPAGVVDAWLAGGGGPTGPSDDRELTTAERDAFAARDYAALYALGAHPYLLWHFTEAVYEHEYTPESGWRELVERYRAAVAPQGIVDYIP</sequence>
<dbReference type="AlphaFoldDB" id="A0A918FBT8"/>
<comment type="caution">
    <text evidence="1">The sequence shown here is derived from an EMBL/GenBank/DDBJ whole genome shotgun (WGS) entry which is preliminary data.</text>
</comment>
<evidence type="ECO:0000313" key="2">
    <source>
        <dbReference type="Proteomes" id="UP000610303"/>
    </source>
</evidence>
<gene>
    <name evidence="1" type="ORF">GCM10010196_11310</name>
</gene>
<organism evidence="1 2">
    <name type="scientific">Agromyces mediolanus</name>
    <name type="common">Corynebacterium mediolanum</name>
    <dbReference type="NCBI Taxonomy" id="41986"/>
    <lineage>
        <taxon>Bacteria</taxon>
        <taxon>Bacillati</taxon>
        <taxon>Actinomycetota</taxon>
        <taxon>Actinomycetes</taxon>
        <taxon>Micrococcales</taxon>
        <taxon>Microbacteriaceae</taxon>
        <taxon>Agromyces</taxon>
    </lineage>
</organism>
<reference evidence="1" key="1">
    <citation type="journal article" date="2014" name="Int. J. Syst. Evol. Microbiol.">
        <title>Complete genome sequence of Corynebacterium casei LMG S-19264T (=DSM 44701T), isolated from a smear-ripened cheese.</title>
        <authorList>
            <consortium name="US DOE Joint Genome Institute (JGI-PGF)"/>
            <person name="Walter F."/>
            <person name="Albersmeier A."/>
            <person name="Kalinowski J."/>
            <person name="Ruckert C."/>
        </authorList>
    </citation>
    <scope>NUCLEOTIDE SEQUENCE</scope>
    <source>
        <strain evidence="1">JCM 3346</strain>
    </source>
</reference>
<protein>
    <submittedName>
        <fullName evidence="1">Uncharacterized protein</fullName>
    </submittedName>
</protein>
<dbReference type="InterPro" id="IPR036622">
    <property type="entry name" value="LigA_sf"/>
</dbReference>
<dbReference type="Proteomes" id="UP000610303">
    <property type="component" value="Unassembled WGS sequence"/>
</dbReference>